<reference evidence="20" key="1">
    <citation type="journal article" date="2021" name="PeerJ">
        <title>Extensive microbial diversity within the chicken gut microbiome revealed by metagenomics and culture.</title>
        <authorList>
            <person name="Gilroy R."/>
            <person name="Ravi A."/>
            <person name="Getino M."/>
            <person name="Pursley I."/>
            <person name="Horton D.L."/>
            <person name="Alikhan N.F."/>
            <person name="Baker D."/>
            <person name="Gharbi K."/>
            <person name="Hall N."/>
            <person name="Watson M."/>
            <person name="Adriaenssens E.M."/>
            <person name="Foster-Nyarko E."/>
            <person name="Jarju S."/>
            <person name="Secka A."/>
            <person name="Antonio M."/>
            <person name="Oren A."/>
            <person name="Chaudhuri R.R."/>
            <person name="La Ragione R."/>
            <person name="Hildebrand F."/>
            <person name="Pallen M.J."/>
        </authorList>
    </citation>
    <scope>NUCLEOTIDE SEQUENCE</scope>
    <source>
        <strain evidence="20">CHK179-28034</strain>
    </source>
</reference>
<keyword evidence="9" id="KW-0547">Nucleotide-binding</keyword>
<evidence type="ECO:0000259" key="19">
    <source>
        <dbReference type="PROSITE" id="PS50110"/>
    </source>
</evidence>
<protein>
    <recommendedName>
        <fullName evidence="4">Stage 0 sporulation protein A homolog</fullName>
        <ecNumber evidence="3">2.7.13.3</ecNumber>
    </recommendedName>
</protein>
<dbReference type="InterPro" id="IPR036890">
    <property type="entry name" value="HATPase_C_sf"/>
</dbReference>
<dbReference type="Gene3D" id="3.30.565.10">
    <property type="entry name" value="Histidine kinase-like ATPase, C-terminal domain"/>
    <property type="match status" value="1"/>
</dbReference>
<dbReference type="FunFam" id="3.30.565.10:FF:000023">
    <property type="entry name" value="PAS domain-containing sensor histidine kinase"/>
    <property type="match status" value="1"/>
</dbReference>
<dbReference type="Pfam" id="PF02743">
    <property type="entry name" value="dCache_1"/>
    <property type="match status" value="1"/>
</dbReference>
<keyword evidence="10" id="KW-0418">Kinase</keyword>
<dbReference type="PROSITE" id="PS50109">
    <property type="entry name" value="HIS_KIN"/>
    <property type="match status" value="1"/>
</dbReference>
<evidence type="ECO:0000256" key="16">
    <source>
        <dbReference type="PROSITE-ProRule" id="PRU00169"/>
    </source>
</evidence>
<evidence type="ECO:0000313" key="21">
    <source>
        <dbReference type="Proteomes" id="UP000824049"/>
    </source>
</evidence>
<evidence type="ECO:0000256" key="12">
    <source>
        <dbReference type="ARBA" id="ARBA00022989"/>
    </source>
</evidence>
<keyword evidence="6 16" id="KW-0597">Phosphoprotein</keyword>
<dbReference type="PRINTS" id="PR00344">
    <property type="entry name" value="BCTRLSENSOR"/>
</dbReference>
<comment type="catalytic activity">
    <reaction evidence="1">
        <text>ATP + protein L-histidine = ADP + protein N-phospho-L-histidine.</text>
        <dbReference type="EC" id="2.7.13.3"/>
    </reaction>
</comment>
<evidence type="ECO:0000256" key="11">
    <source>
        <dbReference type="ARBA" id="ARBA00022840"/>
    </source>
</evidence>
<dbReference type="InterPro" id="IPR003661">
    <property type="entry name" value="HisK_dim/P_dom"/>
</dbReference>
<dbReference type="CDD" id="cd17546">
    <property type="entry name" value="REC_hyHK_CKI1_RcsC-like"/>
    <property type="match status" value="1"/>
</dbReference>
<feature type="transmembrane region" description="Helical" evidence="17">
    <location>
        <begin position="289"/>
        <end position="309"/>
    </location>
</feature>
<evidence type="ECO:0000256" key="9">
    <source>
        <dbReference type="ARBA" id="ARBA00022741"/>
    </source>
</evidence>
<dbReference type="Gene3D" id="3.30.450.20">
    <property type="entry name" value="PAS domain"/>
    <property type="match status" value="2"/>
</dbReference>
<keyword evidence="8 17" id="KW-0812">Transmembrane</keyword>
<evidence type="ECO:0000256" key="1">
    <source>
        <dbReference type="ARBA" id="ARBA00000085"/>
    </source>
</evidence>
<keyword evidence="11" id="KW-0067">ATP-binding</keyword>
<proteinExistence type="predicted"/>
<evidence type="ECO:0000256" key="2">
    <source>
        <dbReference type="ARBA" id="ARBA00004651"/>
    </source>
</evidence>
<dbReference type="SUPFAM" id="SSF47384">
    <property type="entry name" value="Homodimeric domain of signal transducing histidine kinase"/>
    <property type="match status" value="1"/>
</dbReference>
<feature type="modified residue" description="4-aspartylphosphate" evidence="16">
    <location>
        <position position="773"/>
    </location>
</feature>
<evidence type="ECO:0000256" key="13">
    <source>
        <dbReference type="ARBA" id="ARBA00023012"/>
    </source>
</evidence>
<gene>
    <name evidence="20" type="ORF">H9968_11030</name>
</gene>
<evidence type="ECO:0000256" key="5">
    <source>
        <dbReference type="ARBA" id="ARBA00022475"/>
    </source>
</evidence>
<dbReference type="InterPro" id="IPR004358">
    <property type="entry name" value="Sig_transdc_His_kin-like_C"/>
</dbReference>
<dbReference type="InterPro" id="IPR011006">
    <property type="entry name" value="CheY-like_superfamily"/>
</dbReference>
<dbReference type="SUPFAM" id="SSF55874">
    <property type="entry name" value="ATPase domain of HSP90 chaperone/DNA topoisomerase II/histidine kinase"/>
    <property type="match status" value="1"/>
</dbReference>
<sequence length="844" mass="96373">MKKKQKKRRKGWKYYWQRNRFYMITLLAFLILSFASLHILQNSLLENAQRTGASLARSFSVEEERSLSSYEALIRMGAGSLDRMVQETSNTEELQKWINGFFEDIQNVTSGTVDPYAVLNGTFTGKGEWAQGQDYDYASTEWYQRAMEAEGKVIYTDLYEDAVYGRKVVTIAVKSGEDGNVLAFDIFPEDFQVTDHQITLPEGSSYFLCDRQGTLLYARTQLSVGREKMQEYLDGIIERMEKGNLSRQDSYIIDLDGKKRNVYYSISENGWFSIVTVPRRTILGNLRRFTLGFSVMFLLFLGFSVLVSIRNSRLNRRVERTNDTVRVLGNAYYAIYRLDYEEGTYEMIKGSDYIRKRIPKKGDYQLFLDEAAAIIEENAYMEFKQSFSIENVKKLVKRRVRDYGGDFLRLFNDEYRWVNVRLLFDESLSQGEVVICFREIDEEKQVQLHHMALMENALDKARKNEESQNRFFSTMSHDMRTPLNAIIGLTELAEKSSGNVKQTAEYLTKINTASHQLLTLINDLLEISRLEQGKIDLNREPFDIRACVESCAEIFRAQAGREKKQFHLSFDLQNPVVLGDSSRITQILNNLISNAVKYSDEGDSITVRVRQMGSQKIKKYQFIISDTGRGMTPEFLDKLFEPYEREVRFGAKGIAGTGLGMPIVKSLVSQMDGQITVESRLGEGSTFMVTLSLESVEKQKSAAGKERSQKEKEILQLAGKRILVAEDNDVNMEIATEILEMHDIKVSQAWNGREAVESFSQSPEGYFDAILMDMQMPEMDGCQAARAIRTMNRADARTIPILAVTANAFAEDIAATTEAGMDAHISKPIDFSVLYQTLAELMGK</sequence>
<accession>A0A9D2EMV7</accession>
<dbReference type="SMART" id="SM00448">
    <property type="entry name" value="REC"/>
    <property type="match status" value="1"/>
</dbReference>
<name>A0A9D2EMV7_9FIRM</name>
<dbReference type="GO" id="GO:0005886">
    <property type="term" value="C:plasma membrane"/>
    <property type="evidence" value="ECO:0007669"/>
    <property type="project" value="UniProtKB-SubCell"/>
</dbReference>
<feature type="transmembrane region" description="Helical" evidence="17">
    <location>
        <begin position="21"/>
        <end position="40"/>
    </location>
</feature>
<dbReference type="InterPro" id="IPR005467">
    <property type="entry name" value="His_kinase_dom"/>
</dbReference>
<dbReference type="GO" id="GO:0000155">
    <property type="term" value="F:phosphorelay sensor kinase activity"/>
    <property type="evidence" value="ECO:0007669"/>
    <property type="project" value="InterPro"/>
</dbReference>
<dbReference type="GO" id="GO:0009927">
    <property type="term" value="F:histidine phosphotransfer kinase activity"/>
    <property type="evidence" value="ECO:0007669"/>
    <property type="project" value="TreeGrafter"/>
</dbReference>
<evidence type="ECO:0000256" key="14">
    <source>
        <dbReference type="ARBA" id="ARBA00023136"/>
    </source>
</evidence>
<dbReference type="SUPFAM" id="SSF103190">
    <property type="entry name" value="Sensory domain-like"/>
    <property type="match status" value="1"/>
</dbReference>
<evidence type="ECO:0000259" key="18">
    <source>
        <dbReference type="PROSITE" id="PS50109"/>
    </source>
</evidence>
<dbReference type="InterPro" id="IPR033479">
    <property type="entry name" value="dCache_1"/>
</dbReference>
<evidence type="ECO:0000256" key="10">
    <source>
        <dbReference type="ARBA" id="ARBA00022777"/>
    </source>
</evidence>
<dbReference type="PANTHER" id="PTHR43047">
    <property type="entry name" value="TWO-COMPONENT HISTIDINE PROTEIN KINASE"/>
    <property type="match status" value="1"/>
</dbReference>
<keyword evidence="7" id="KW-0808">Transferase</keyword>
<feature type="domain" description="Histidine kinase" evidence="18">
    <location>
        <begin position="474"/>
        <end position="695"/>
    </location>
</feature>
<comment type="subcellular location">
    <subcellularLocation>
        <location evidence="2">Cell membrane</location>
        <topology evidence="2">Multi-pass membrane protein</topology>
    </subcellularLocation>
</comment>
<dbReference type="Proteomes" id="UP000824049">
    <property type="component" value="Unassembled WGS sequence"/>
</dbReference>
<dbReference type="Pfam" id="PF00072">
    <property type="entry name" value="Response_reg"/>
    <property type="match status" value="1"/>
</dbReference>
<dbReference type="Pfam" id="PF00512">
    <property type="entry name" value="HisKA"/>
    <property type="match status" value="1"/>
</dbReference>
<evidence type="ECO:0000256" key="17">
    <source>
        <dbReference type="SAM" id="Phobius"/>
    </source>
</evidence>
<dbReference type="Gene3D" id="1.10.287.130">
    <property type="match status" value="1"/>
</dbReference>
<reference evidence="20" key="2">
    <citation type="submission" date="2021-04" db="EMBL/GenBank/DDBJ databases">
        <authorList>
            <person name="Gilroy R."/>
        </authorList>
    </citation>
    <scope>NUCLEOTIDE SEQUENCE</scope>
    <source>
        <strain evidence="20">CHK179-28034</strain>
    </source>
</reference>
<keyword evidence="5" id="KW-1003">Cell membrane</keyword>
<evidence type="ECO:0000256" key="4">
    <source>
        <dbReference type="ARBA" id="ARBA00018672"/>
    </source>
</evidence>
<dbReference type="EC" id="2.7.13.3" evidence="3"/>
<dbReference type="SUPFAM" id="SSF52172">
    <property type="entry name" value="CheY-like"/>
    <property type="match status" value="1"/>
</dbReference>
<dbReference type="PANTHER" id="PTHR43047:SF72">
    <property type="entry name" value="OSMOSENSING HISTIDINE PROTEIN KINASE SLN1"/>
    <property type="match status" value="1"/>
</dbReference>
<dbReference type="CDD" id="cd18774">
    <property type="entry name" value="PDC2_HK_sensor"/>
    <property type="match status" value="1"/>
</dbReference>
<dbReference type="InterPro" id="IPR029151">
    <property type="entry name" value="Sensor-like_sf"/>
</dbReference>
<evidence type="ECO:0000256" key="3">
    <source>
        <dbReference type="ARBA" id="ARBA00012438"/>
    </source>
</evidence>
<dbReference type="Pfam" id="PF02518">
    <property type="entry name" value="HATPase_c"/>
    <property type="match status" value="1"/>
</dbReference>
<keyword evidence="14 17" id="KW-0472">Membrane</keyword>
<dbReference type="PROSITE" id="PS50110">
    <property type="entry name" value="RESPONSE_REGULATORY"/>
    <property type="match status" value="1"/>
</dbReference>
<evidence type="ECO:0000256" key="8">
    <source>
        <dbReference type="ARBA" id="ARBA00022692"/>
    </source>
</evidence>
<comment type="function">
    <text evidence="15">May play the central regulatory role in sporulation. It may be an element of the effector pathway responsible for the activation of sporulation genes in response to nutritional stress. Spo0A may act in concert with spo0H (a sigma factor) to control the expression of some genes that are critical to the sporulation process.</text>
</comment>
<dbReference type="InterPro" id="IPR003594">
    <property type="entry name" value="HATPase_dom"/>
</dbReference>
<dbReference type="EMBL" id="DXBR01000100">
    <property type="protein sequence ID" value="HIZ40428.1"/>
    <property type="molecule type" value="Genomic_DNA"/>
</dbReference>
<keyword evidence="13" id="KW-0902">Two-component regulatory system</keyword>
<dbReference type="SMART" id="SM00387">
    <property type="entry name" value="HATPase_c"/>
    <property type="match status" value="1"/>
</dbReference>
<dbReference type="AlphaFoldDB" id="A0A9D2EMV7"/>
<dbReference type="Gene3D" id="3.40.50.2300">
    <property type="match status" value="1"/>
</dbReference>
<dbReference type="CDD" id="cd00082">
    <property type="entry name" value="HisKA"/>
    <property type="match status" value="1"/>
</dbReference>
<evidence type="ECO:0000256" key="15">
    <source>
        <dbReference type="ARBA" id="ARBA00024867"/>
    </source>
</evidence>
<keyword evidence="12 17" id="KW-1133">Transmembrane helix</keyword>
<dbReference type="GO" id="GO:0005524">
    <property type="term" value="F:ATP binding"/>
    <property type="evidence" value="ECO:0007669"/>
    <property type="project" value="UniProtKB-KW"/>
</dbReference>
<dbReference type="InterPro" id="IPR001789">
    <property type="entry name" value="Sig_transdc_resp-reg_receiver"/>
</dbReference>
<evidence type="ECO:0000256" key="6">
    <source>
        <dbReference type="ARBA" id="ARBA00022553"/>
    </source>
</evidence>
<evidence type="ECO:0000313" key="20">
    <source>
        <dbReference type="EMBL" id="HIZ40428.1"/>
    </source>
</evidence>
<dbReference type="SMART" id="SM00388">
    <property type="entry name" value="HisKA"/>
    <property type="match status" value="1"/>
</dbReference>
<evidence type="ECO:0000256" key="7">
    <source>
        <dbReference type="ARBA" id="ARBA00022679"/>
    </source>
</evidence>
<comment type="caution">
    <text evidence="20">The sequence shown here is derived from an EMBL/GenBank/DDBJ whole genome shotgun (WGS) entry which is preliminary data.</text>
</comment>
<feature type="domain" description="Response regulatory" evidence="19">
    <location>
        <begin position="721"/>
        <end position="842"/>
    </location>
</feature>
<dbReference type="InterPro" id="IPR036097">
    <property type="entry name" value="HisK_dim/P_sf"/>
</dbReference>
<organism evidence="20 21">
    <name type="scientific">Candidatus Anaerobutyricum stercoris</name>
    <dbReference type="NCBI Taxonomy" id="2838457"/>
    <lineage>
        <taxon>Bacteria</taxon>
        <taxon>Bacillati</taxon>
        <taxon>Bacillota</taxon>
        <taxon>Clostridia</taxon>
        <taxon>Lachnospirales</taxon>
        <taxon>Lachnospiraceae</taxon>
        <taxon>Anaerobutyricum</taxon>
    </lineage>
</organism>